<dbReference type="PANTHER" id="PTHR43701">
    <property type="entry name" value="MEMBRANE TRANSPORTER PROTEIN MJ0441-RELATED"/>
    <property type="match status" value="1"/>
</dbReference>
<protein>
    <recommendedName>
        <fullName evidence="6">Probable membrane transporter protein</fullName>
    </recommendedName>
</protein>
<feature type="transmembrane region" description="Helical" evidence="6">
    <location>
        <begin position="143"/>
        <end position="171"/>
    </location>
</feature>
<dbReference type="PANTHER" id="PTHR43701:SF2">
    <property type="entry name" value="MEMBRANE TRANSPORTER PROTEIN YJNA-RELATED"/>
    <property type="match status" value="1"/>
</dbReference>
<dbReference type="GO" id="GO:0005886">
    <property type="term" value="C:plasma membrane"/>
    <property type="evidence" value="ECO:0007669"/>
    <property type="project" value="UniProtKB-SubCell"/>
</dbReference>
<dbReference type="EMBL" id="CACRTK010000041">
    <property type="protein sequence ID" value="VYT91767.1"/>
    <property type="molecule type" value="Genomic_DNA"/>
</dbReference>
<evidence type="ECO:0000256" key="1">
    <source>
        <dbReference type="ARBA" id="ARBA00004141"/>
    </source>
</evidence>
<evidence type="ECO:0000256" key="4">
    <source>
        <dbReference type="ARBA" id="ARBA00022989"/>
    </source>
</evidence>
<feature type="transmembrane region" description="Helical" evidence="6">
    <location>
        <begin position="205"/>
        <end position="223"/>
    </location>
</feature>
<name>A0A6N3AMI7_LACRH</name>
<keyword evidence="6" id="KW-1003">Cell membrane</keyword>
<feature type="transmembrane region" description="Helical" evidence="6">
    <location>
        <begin position="12"/>
        <end position="38"/>
    </location>
</feature>
<dbReference type="Pfam" id="PF01925">
    <property type="entry name" value="TauE"/>
    <property type="match status" value="1"/>
</dbReference>
<sequence>MCAALPNIMAIIIIAIGNILIGGLVGMTGVAGFLLPILYTAGLGYSTTEGLAFSFLAFIISGWLGSRHYQHEGLMDRRVAYLLSGGSFVGAIIGVRLNLLLPTSWVQFLLYLVVLLSGIAILIQQRHPPKPGVNHLNQPILLVILGVVTGLICALSGAGGPVLVMPLLVLLGCEPHAAVGIALLNSVFISLPAAVGYLSQVQFMTTLPLLAIIIVTHGIGVIVGSRIGPKIDGRLLKNGTAIFSIILGCIKLWP</sequence>
<evidence type="ECO:0000256" key="5">
    <source>
        <dbReference type="ARBA" id="ARBA00023136"/>
    </source>
</evidence>
<dbReference type="InterPro" id="IPR051598">
    <property type="entry name" value="TSUP/Inactive_protease-like"/>
</dbReference>
<keyword evidence="4 6" id="KW-1133">Transmembrane helix</keyword>
<feature type="transmembrane region" description="Helical" evidence="6">
    <location>
        <begin position="50"/>
        <end position="67"/>
    </location>
</feature>
<organism evidence="7">
    <name type="scientific">Lacticaseibacillus rhamnosus</name>
    <name type="common">Lactobacillus rhamnosus</name>
    <dbReference type="NCBI Taxonomy" id="47715"/>
    <lineage>
        <taxon>Bacteria</taxon>
        <taxon>Bacillati</taxon>
        <taxon>Bacillota</taxon>
        <taxon>Bacilli</taxon>
        <taxon>Lactobacillales</taxon>
        <taxon>Lactobacillaceae</taxon>
        <taxon>Lacticaseibacillus</taxon>
    </lineage>
</organism>
<comment type="similarity">
    <text evidence="2 6">Belongs to the 4-toluene sulfonate uptake permease (TSUP) (TC 2.A.102) family.</text>
</comment>
<proteinExistence type="inferred from homology"/>
<dbReference type="AlphaFoldDB" id="A0A6N3AMI7"/>
<evidence type="ECO:0000256" key="6">
    <source>
        <dbReference type="RuleBase" id="RU363041"/>
    </source>
</evidence>
<feature type="transmembrane region" description="Helical" evidence="6">
    <location>
        <begin position="79"/>
        <end position="99"/>
    </location>
</feature>
<feature type="transmembrane region" description="Helical" evidence="6">
    <location>
        <begin position="105"/>
        <end position="123"/>
    </location>
</feature>
<keyword evidence="5 6" id="KW-0472">Membrane</keyword>
<keyword evidence="3 6" id="KW-0812">Transmembrane</keyword>
<dbReference type="InterPro" id="IPR002781">
    <property type="entry name" value="TM_pro_TauE-like"/>
</dbReference>
<accession>A0A6N3AMI7</accession>
<gene>
    <name evidence="7" type="ORF">LRLFYP97_02204</name>
</gene>
<evidence type="ECO:0000256" key="2">
    <source>
        <dbReference type="ARBA" id="ARBA00009142"/>
    </source>
</evidence>
<feature type="transmembrane region" description="Helical" evidence="6">
    <location>
        <begin position="177"/>
        <end position="198"/>
    </location>
</feature>
<evidence type="ECO:0000256" key="3">
    <source>
        <dbReference type="ARBA" id="ARBA00022692"/>
    </source>
</evidence>
<evidence type="ECO:0000313" key="7">
    <source>
        <dbReference type="EMBL" id="VYT91767.1"/>
    </source>
</evidence>
<comment type="subcellular location">
    <subcellularLocation>
        <location evidence="6">Cell membrane</location>
        <topology evidence="6">Multi-pass membrane protein</topology>
    </subcellularLocation>
    <subcellularLocation>
        <location evidence="1">Membrane</location>
        <topology evidence="1">Multi-pass membrane protein</topology>
    </subcellularLocation>
</comment>
<reference evidence="7" key="1">
    <citation type="submission" date="2019-11" db="EMBL/GenBank/DDBJ databases">
        <authorList>
            <person name="Feng L."/>
        </authorList>
    </citation>
    <scope>NUCLEOTIDE SEQUENCE</scope>
    <source>
        <strain evidence="7">LrhamnosusLFYP97</strain>
    </source>
</reference>